<gene>
    <name evidence="2" type="ORF">EX30DRAFT_370837</name>
</gene>
<keyword evidence="3" id="KW-1185">Reference proteome</keyword>
<dbReference type="InterPro" id="IPR039935">
    <property type="entry name" value="YML079W-like"/>
</dbReference>
<feature type="domain" description="DUF985" evidence="1">
    <location>
        <begin position="20"/>
        <end position="159"/>
    </location>
</feature>
<proteinExistence type="predicted"/>
<dbReference type="CDD" id="cd06121">
    <property type="entry name" value="cupin_YML079wp"/>
    <property type="match status" value="1"/>
</dbReference>
<dbReference type="AlphaFoldDB" id="A0A4S2MZJ9"/>
<dbReference type="InParanoid" id="A0A4S2MZJ9"/>
<evidence type="ECO:0000259" key="1">
    <source>
        <dbReference type="Pfam" id="PF06172"/>
    </source>
</evidence>
<evidence type="ECO:0000313" key="3">
    <source>
        <dbReference type="Proteomes" id="UP000298138"/>
    </source>
</evidence>
<sequence>MSPPPPAPSPAPADPHGVSSLIASLSLAPHPEGGYFRRLHQHASLKLPSIPSPSASSPPTNVPASSSIHYLLTPSSPIGHFHSNQHLTYHFLHRGGGRYVLIHPDTGKVETFLVGHGEGRRLMWVVEGGVWKASCLEGEELLLISEVVVPSWTPEQHRFLDEEGLRGIVKDKVVRESLQGYLKKE</sequence>
<dbReference type="InterPro" id="IPR011051">
    <property type="entry name" value="RmlC_Cupin_sf"/>
</dbReference>
<reference evidence="2 3" key="1">
    <citation type="submission" date="2019-04" db="EMBL/GenBank/DDBJ databases">
        <title>Comparative genomics and transcriptomics to analyze fruiting body development in filamentous ascomycetes.</title>
        <authorList>
            <consortium name="DOE Joint Genome Institute"/>
            <person name="Lutkenhaus R."/>
            <person name="Traeger S."/>
            <person name="Breuer J."/>
            <person name="Kuo A."/>
            <person name="Lipzen A."/>
            <person name="Pangilinan J."/>
            <person name="Dilworth D."/>
            <person name="Sandor L."/>
            <person name="Poggeler S."/>
            <person name="Barry K."/>
            <person name="Grigoriev I.V."/>
            <person name="Nowrousian M."/>
        </authorList>
    </citation>
    <scope>NUCLEOTIDE SEQUENCE [LARGE SCALE GENOMIC DNA]</scope>
    <source>
        <strain evidence="2 3">CBS 389.68</strain>
    </source>
</reference>
<dbReference type="Proteomes" id="UP000298138">
    <property type="component" value="Unassembled WGS sequence"/>
</dbReference>
<accession>A0A4S2MZJ9</accession>
<dbReference type="OrthoDB" id="6614653at2759"/>
<dbReference type="FunCoup" id="A0A4S2MZJ9">
    <property type="interactions" value="83"/>
</dbReference>
<dbReference type="PANTHER" id="PTHR33387:SF3">
    <property type="entry name" value="DUF985 DOMAIN-CONTAINING PROTEIN"/>
    <property type="match status" value="1"/>
</dbReference>
<dbReference type="EMBL" id="ML220116">
    <property type="protein sequence ID" value="TGZ82161.1"/>
    <property type="molecule type" value="Genomic_DNA"/>
</dbReference>
<organism evidence="2 3">
    <name type="scientific">Ascodesmis nigricans</name>
    <dbReference type="NCBI Taxonomy" id="341454"/>
    <lineage>
        <taxon>Eukaryota</taxon>
        <taxon>Fungi</taxon>
        <taxon>Dikarya</taxon>
        <taxon>Ascomycota</taxon>
        <taxon>Pezizomycotina</taxon>
        <taxon>Pezizomycetes</taxon>
        <taxon>Pezizales</taxon>
        <taxon>Ascodesmidaceae</taxon>
        <taxon>Ascodesmis</taxon>
    </lineage>
</organism>
<dbReference type="InterPro" id="IPR009327">
    <property type="entry name" value="Cupin_DUF985"/>
</dbReference>
<evidence type="ECO:0000313" key="2">
    <source>
        <dbReference type="EMBL" id="TGZ82161.1"/>
    </source>
</evidence>
<name>A0A4S2MZJ9_9PEZI</name>
<protein>
    <recommendedName>
        <fullName evidence="1">DUF985 domain-containing protein</fullName>
    </recommendedName>
</protein>
<dbReference type="Gene3D" id="2.60.120.10">
    <property type="entry name" value="Jelly Rolls"/>
    <property type="match status" value="1"/>
</dbReference>
<dbReference type="Pfam" id="PF06172">
    <property type="entry name" value="Cupin_5"/>
    <property type="match status" value="1"/>
</dbReference>
<dbReference type="SUPFAM" id="SSF51182">
    <property type="entry name" value="RmlC-like cupins"/>
    <property type="match status" value="1"/>
</dbReference>
<dbReference type="PANTHER" id="PTHR33387">
    <property type="entry name" value="RMLC-LIKE JELLY ROLL FOLD PROTEIN"/>
    <property type="match status" value="1"/>
</dbReference>
<dbReference type="InterPro" id="IPR014710">
    <property type="entry name" value="RmlC-like_jellyroll"/>
</dbReference>